<accession>A0A2U1P6J6</accession>
<protein>
    <submittedName>
        <fullName evidence="1">Uncharacterized protein</fullName>
    </submittedName>
</protein>
<dbReference type="Proteomes" id="UP000245207">
    <property type="component" value="Unassembled WGS sequence"/>
</dbReference>
<sequence length="275" mass="31385">MGLINHLDGRVGEITEPTVDRDFVHSDNLDNEDDFVALDCVHDSYHNTSSPYNVGMDEGHSSLNRRDVYNIISPFDVSPIEVARARFLDFIVDNFISSHVVEVTNCETDAISQSVEEDLSNKKARRSVCGLYRKLAKKFPINGPCTFKRRELTTSVETRSRFPELVVGTPEKMRFRVCVVIGLDIIEKPIVEQIDDAEWFKRLTGRSDLVVFPHDYKFNAPRHKYRRAQRNPISGYFRSRLEAPPTAKFCDVCGSRYKRGISSFCLNCGVKKPEA</sequence>
<proteinExistence type="predicted"/>
<gene>
    <name evidence="1" type="ORF">CTI12_AA188690</name>
</gene>
<dbReference type="STRING" id="35608.A0A2U1P6J6"/>
<dbReference type="AlphaFoldDB" id="A0A2U1P6J6"/>
<keyword evidence="2" id="KW-1185">Reference proteome</keyword>
<evidence type="ECO:0000313" key="2">
    <source>
        <dbReference type="Proteomes" id="UP000245207"/>
    </source>
</evidence>
<evidence type="ECO:0000313" key="1">
    <source>
        <dbReference type="EMBL" id="PWA81381.1"/>
    </source>
</evidence>
<reference evidence="1 2" key="1">
    <citation type="journal article" date="2018" name="Mol. Plant">
        <title>The genome of Artemisia annua provides insight into the evolution of Asteraceae family and artemisinin biosynthesis.</title>
        <authorList>
            <person name="Shen Q."/>
            <person name="Zhang L."/>
            <person name="Liao Z."/>
            <person name="Wang S."/>
            <person name="Yan T."/>
            <person name="Shi P."/>
            <person name="Liu M."/>
            <person name="Fu X."/>
            <person name="Pan Q."/>
            <person name="Wang Y."/>
            <person name="Lv Z."/>
            <person name="Lu X."/>
            <person name="Zhang F."/>
            <person name="Jiang W."/>
            <person name="Ma Y."/>
            <person name="Chen M."/>
            <person name="Hao X."/>
            <person name="Li L."/>
            <person name="Tang Y."/>
            <person name="Lv G."/>
            <person name="Zhou Y."/>
            <person name="Sun X."/>
            <person name="Brodelius P.E."/>
            <person name="Rose J.K.C."/>
            <person name="Tang K."/>
        </authorList>
    </citation>
    <scope>NUCLEOTIDE SEQUENCE [LARGE SCALE GENOMIC DNA]</scope>
    <source>
        <strain evidence="2">cv. Huhao1</strain>
        <tissue evidence="1">Leaf</tissue>
    </source>
</reference>
<comment type="caution">
    <text evidence="1">The sequence shown here is derived from an EMBL/GenBank/DDBJ whole genome shotgun (WGS) entry which is preliminary data.</text>
</comment>
<organism evidence="1 2">
    <name type="scientific">Artemisia annua</name>
    <name type="common">Sweet wormwood</name>
    <dbReference type="NCBI Taxonomy" id="35608"/>
    <lineage>
        <taxon>Eukaryota</taxon>
        <taxon>Viridiplantae</taxon>
        <taxon>Streptophyta</taxon>
        <taxon>Embryophyta</taxon>
        <taxon>Tracheophyta</taxon>
        <taxon>Spermatophyta</taxon>
        <taxon>Magnoliopsida</taxon>
        <taxon>eudicotyledons</taxon>
        <taxon>Gunneridae</taxon>
        <taxon>Pentapetalae</taxon>
        <taxon>asterids</taxon>
        <taxon>campanulids</taxon>
        <taxon>Asterales</taxon>
        <taxon>Asteraceae</taxon>
        <taxon>Asteroideae</taxon>
        <taxon>Anthemideae</taxon>
        <taxon>Artemisiinae</taxon>
        <taxon>Artemisia</taxon>
    </lineage>
</organism>
<dbReference type="OrthoDB" id="1914234at2759"/>
<dbReference type="EMBL" id="PKPP01001596">
    <property type="protein sequence ID" value="PWA81381.1"/>
    <property type="molecule type" value="Genomic_DNA"/>
</dbReference>
<name>A0A2U1P6J6_ARTAN</name>